<sequence length="127" mass="14159">MERLGAAVVVPRVPAVSAAMADRPMMSLTSTYLRNIRDVLPKGGDVPGAQRRTTSGTWRRRSGGAYRGTWSLREIAWWTRLCLLFTDLLISTASCYGVAVIVLHLTCTHTLGSKFRHDQRHGKESFQ</sequence>
<keyword evidence="3" id="KW-1185">Reference proteome</keyword>
<evidence type="ECO:0000256" key="1">
    <source>
        <dbReference type="SAM" id="Phobius"/>
    </source>
</evidence>
<dbReference type="AlphaFoldDB" id="A0AA40ADZ4"/>
<protein>
    <submittedName>
        <fullName evidence="2">Uncharacterized protein</fullName>
    </submittedName>
</protein>
<gene>
    <name evidence="2" type="ORF">B0T26DRAFT_719520</name>
</gene>
<dbReference type="GeneID" id="85325698"/>
<keyword evidence="1" id="KW-0472">Membrane</keyword>
<comment type="caution">
    <text evidence="2">The sequence shown here is derived from an EMBL/GenBank/DDBJ whole genome shotgun (WGS) entry which is preliminary data.</text>
</comment>
<dbReference type="EMBL" id="JAUIRO010000005">
    <property type="protein sequence ID" value="KAK0714098.1"/>
    <property type="molecule type" value="Genomic_DNA"/>
</dbReference>
<evidence type="ECO:0000313" key="3">
    <source>
        <dbReference type="Proteomes" id="UP001172101"/>
    </source>
</evidence>
<evidence type="ECO:0000313" key="2">
    <source>
        <dbReference type="EMBL" id="KAK0714098.1"/>
    </source>
</evidence>
<keyword evidence="1" id="KW-1133">Transmembrane helix</keyword>
<keyword evidence="1" id="KW-0812">Transmembrane</keyword>
<dbReference type="Proteomes" id="UP001172101">
    <property type="component" value="Unassembled WGS sequence"/>
</dbReference>
<proteinExistence type="predicted"/>
<dbReference type="RefSeq" id="XP_060295420.1">
    <property type="nucleotide sequence ID" value="XM_060442428.1"/>
</dbReference>
<reference evidence="2" key="1">
    <citation type="submission" date="2023-06" db="EMBL/GenBank/DDBJ databases">
        <title>Genome-scale phylogeny and comparative genomics of the fungal order Sordariales.</title>
        <authorList>
            <consortium name="Lawrence Berkeley National Laboratory"/>
            <person name="Hensen N."/>
            <person name="Bonometti L."/>
            <person name="Westerberg I."/>
            <person name="Brannstrom I.O."/>
            <person name="Guillou S."/>
            <person name="Cros-Aarteil S."/>
            <person name="Calhoun S."/>
            <person name="Haridas S."/>
            <person name="Kuo A."/>
            <person name="Mondo S."/>
            <person name="Pangilinan J."/>
            <person name="Riley R."/>
            <person name="LaButti K."/>
            <person name="Andreopoulos B."/>
            <person name="Lipzen A."/>
            <person name="Chen C."/>
            <person name="Yanf M."/>
            <person name="Daum C."/>
            <person name="Ng V."/>
            <person name="Clum A."/>
            <person name="Steindorff A."/>
            <person name="Ohm R."/>
            <person name="Martin F."/>
            <person name="Silar P."/>
            <person name="Natvig D."/>
            <person name="Lalanne C."/>
            <person name="Gautier V."/>
            <person name="Ament-velasquez S.L."/>
            <person name="Kruys A."/>
            <person name="Hutchinson M.I."/>
            <person name="Powell A.J."/>
            <person name="Barry K."/>
            <person name="Miller A.N."/>
            <person name="Grigoriev I.V."/>
            <person name="Debuchy R."/>
            <person name="Gladieux P."/>
            <person name="Thoren M.H."/>
            <person name="Johannesson H."/>
        </authorList>
    </citation>
    <scope>NUCLEOTIDE SEQUENCE</scope>
    <source>
        <strain evidence="2">SMH2392-1A</strain>
    </source>
</reference>
<accession>A0AA40ADZ4</accession>
<name>A0AA40ADZ4_9PEZI</name>
<organism evidence="2 3">
    <name type="scientific">Lasiosphaeria miniovina</name>
    <dbReference type="NCBI Taxonomy" id="1954250"/>
    <lineage>
        <taxon>Eukaryota</taxon>
        <taxon>Fungi</taxon>
        <taxon>Dikarya</taxon>
        <taxon>Ascomycota</taxon>
        <taxon>Pezizomycotina</taxon>
        <taxon>Sordariomycetes</taxon>
        <taxon>Sordariomycetidae</taxon>
        <taxon>Sordariales</taxon>
        <taxon>Lasiosphaeriaceae</taxon>
        <taxon>Lasiosphaeria</taxon>
    </lineage>
</organism>
<feature type="transmembrane region" description="Helical" evidence="1">
    <location>
        <begin position="77"/>
        <end position="106"/>
    </location>
</feature>